<dbReference type="PANTHER" id="PTHR32481:SF0">
    <property type="entry name" value="AMINOPEPTIDASE YPDE-RELATED"/>
    <property type="match status" value="1"/>
</dbReference>
<keyword evidence="5 6" id="KW-0378">Hydrolase</keyword>
<dbReference type="Gene3D" id="2.40.30.40">
    <property type="entry name" value="Peptidase M42, domain 2"/>
    <property type="match status" value="1"/>
</dbReference>
<dbReference type="GO" id="GO:0004177">
    <property type="term" value="F:aminopeptidase activity"/>
    <property type="evidence" value="ECO:0007669"/>
    <property type="project" value="UniProtKB-KW"/>
</dbReference>
<evidence type="ECO:0000313" key="6">
    <source>
        <dbReference type="EMBL" id="MPM81098.1"/>
    </source>
</evidence>
<proteinExistence type="inferred from homology"/>
<comment type="similarity">
    <text evidence="1">Belongs to the peptidase M42 family.</text>
</comment>
<dbReference type="EC" id="3.4.11.-" evidence="6"/>
<gene>
    <name evidence="6" type="primary">ysdC_37</name>
    <name evidence="6" type="ORF">SDC9_128150</name>
</gene>
<dbReference type="EMBL" id="VSSQ01030537">
    <property type="protein sequence ID" value="MPM81098.1"/>
    <property type="molecule type" value="Genomic_DNA"/>
</dbReference>
<dbReference type="GO" id="GO:0006508">
    <property type="term" value="P:proteolysis"/>
    <property type="evidence" value="ECO:0007669"/>
    <property type="project" value="UniProtKB-KW"/>
</dbReference>
<evidence type="ECO:0000256" key="1">
    <source>
        <dbReference type="ARBA" id="ARBA00006272"/>
    </source>
</evidence>
<reference evidence="6" key="1">
    <citation type="submission" date="2019-08" db="EMBL/GenBank/DDBJ databases">
        <authorList>
            <person name="Kucharzyk K."/>
            <person name="Murdoch R.W."/>
            <person name="Higgins S."/>
            <person name="Loffler F."/>
        </authorList>
    </citation>
    <scope>NUCLEOTIDE SEQUENCE</scope>
</reference>
<dbReference type="Pfam" id="PF05343">
    <property type="entry name" value="Peptidase_M42"/>
    <property type="match status" value="1"/>
</dbReference>
<accession>A0A645CW74</accession>
<keyword evidence="4" id="KW-0479">Metal-binding</keyword>
<dbReference type="SUPFAM" id="SSF101821">
    <property type="entry name" value="Aminopeptidase/glucanase lid domain"/>
    <property type="match status" value="1"/>
</dbReference>
<dbReference type="InterPro" id="IPR023367">
    <property type="entry name" value="Peptidase_M42_dom2"/>
</dbReference>
<dbReference type="Gene3D" id="3.40.630.10">
    <property type="entry name" value="Zn peptidases"/>
    <property type="match status" value="1"/>
</dbReference>
<dbReference type="SUPFAM" id="SSF53187">
    <property type="entry name" value="Zn-dependent exopeptidases"/>
    <property type="match status" value="1"/>
</dbReference>
<evidence type="ECO:0000256" key="4">
    <source>
        <dbReference type="ARBA" id="ARBA00022723"/>
    </source>
</evidence>
<organism evidence="6">
    <name type="scientific">bioreactor metagenome</name>
    <dbReference type="NCBI Taxonomy" id="1076179"/>
    <lineage>
        <taxon>unclassified sequences</taxon>
        <taxon>metagenomes</taxon>
        <taxon>ecological metagenomes</taxon>
    </lineage>
</organism>
<keyword evidence="3" id="KW-0645">Protease</keyword>
<dbReference type="PANTHER" id="PTHR32481">
    <property type="entry name" value="AMINOPEPTIDASE"/>
    <property type="match status" value="1"/>
</dbReference>
<protein>
    <submittedName>
        <fullName evidence="6">Putative aminopeptidase YsdC</fullName>
        <ecNumber evidence="6">3.4.11.-</ecNumber>
    </submittedName>
</protein>
<sequence length="356" mass="39143">MANRKLTADITNAFGPSGYEEDVVKVIQQYTENFNVKVDAMHNVYARLQNPAAGKPVVMLDAHSDELGFMVQSISGNGMIHFLNIGGWVTTNIPAHQVVIKNSRGEYIKGVTSSKPPHFMSAAERTRMLEQTDITIDIGATSRDEVIHVFGIQPGDPVMPDVTCDFNERNGVFMSKAFDNRIGCQCIIETMENVKELPLQVEPVGAFAAQEEVGCRGAKVTAQVVKPDFAIVFEGSPSDDFFTDSYTAQCRMKHGVQIRVIDGGMISHAGFLRYAKKIAEQHDIPYQIGVRRSGSTNGSAIHTTHHAVPCLVLGIPTRYAHTHYCYLAESDLDATIQLATEILKSLNEETIKEIIG</sequence>
<keyword evidence="2 6" id="KW-0031">Aminopeptidase</keyword>
<dbReference type="InterPro" id="IPR051464">
    <property type="entry name" value="Peptidase_M42_aminopept"/>
</dbReference>
<dbReference type="PIRSF" id="PIRSF001123">
    <property type="entry name" value="PepA_GA"/>
    <property type="match status" value="1"/>
</dbReference>
<comment type="caution">
    <text evidence="6">The sequence shown here is derived from an EMBL/GenBank/DDBJ whole genome shotgun (WGS) entry which is preliminary data.</text>
</comment>
<evidence type="ECO:0000256" key="2">
    <source>
        <dbReference type="ARBA" id="ARBA00022438"/>
    </source>
</evidence>
<evidence type="ECO:0000256" key="5">
    <source>
        <dbReference type="ARBA" id="ARBA00022801"/>
    </source>
</evidence>
<evidence type="ECO:0000256" key="3">
    <source>
        <dbReference type="ARBA" id="ARBA00022670"/>
    </source>
</evidence>
<name>A0A645CW74_9ZZZZ</name>
<dbReference type="InterPro" id="IPR008007">
    <property type="entry name" value="Peptidase_M42"/>
</dbReference>
<dbReference type="AlphaFoldDB" id="A0A645CW74"/>
<dbReference type="GO" id="GO:0046872">
    <property type="term" value="F:metal ion binding"/>
    <property type="evidence" value="ECO:0007669"/>
    <property type="project" value="UniProtKB-KW"/>
</dbReference>